<dbReference type="InterPro" id="IPR000515">
    <property type="entry name" value="MetI-like"/>
</dbReference>
<dbReference type="SUPFAM" id="SSF161098">
    <property type="entry name" value="MetI-like"/>
    <property type="match status" value="1"/>
</dbReference>
<dbReference type="Gene3D" id="1.10.3720.10">
    <property type="entry name" value="MetI-like"/>
    <property type="match status" value="1"/>
</dbReference>
<evidence type="ECO:0000256" key="1">
    <source>
        <dbReference type="ARBA" id="ARBA00004651"/>
    </source>
</evidence>
<keyword evidence="3" id="KW-0813">Transport</keyword>
<keyword evidence="5" id="KW-0592">Phosphate transport</keyword>
<evidence type="ECO:0000313" key="15">
    <source>
        <dbReference type="EMBL" id="CAB4786298.1"/>
    </source>
</evidence>
<evidence type="ECO:0000313" key="16">
    <source>
        <dbReference type="EMBL" id="CAB5074194.1"/>
    </source>
</evidence>
<dbReference type="EMBL" id="CAEZXY010000025">
    <property type="protein sequence ID" value="CAB4705443.1"/>
    <property type="molecule type" value="Genomic_DNA"/>
</dbReference>
<keyword evidence="4" id="KW-1003">Cell membrane</keyword>
<dbReference type="PANTHER" id="PTHR30425:SF1">
    <property type="entry name" value="PHOSPHATE TRANSPORT SYSTEM PERMEASE PROTEIN PSTC"/>
    <property type="match status" value="1"/>
</dbReference>
<feature type="transmembrane region" description="Helical" evidence="9">
    <location>
        <begin position="296"/>
        <end position="316"/>
    </location>
</feature>
<dbReference type="InterPro" id="IPR035906">
    <property type="entry name" value="MetI-like_sf"/>
</dbReference>
<feature type="transmembrane region" description="Helical" evidence="9">
    <location>
        <begin position="36"/>
        <end position="54"/>
    </location>
</feature>
<dbReference type="NCBIfam" id="TIGR02138">
    <property type="entry name" value="phosphate_pstC"/>
    <property type="match status" value="1"/>
</dbReference>
<dbReference type="PROSITE" id="PS50928">
    <property type="entry name" value="ABC_TM1"/>
    <property type="match status" value="1"/>
</dbReference>
<dbReference type="GO" id="GO:0005886">
    <property type="term" value="C:plasma membrane"/>
    <property type="evidence" value="ECO:0007669"/>
    <property type="project" value="UniProtKB-SubCell"/>
</dbReference>
<dbReference type="GO" id="GO:0005315">
    <property type="term" value="F:phosphate transmembrane transporter activity"/>
    <property type="evidence" value="ECO:0007669"/>
    <property type="project" value="InterPro"/>
</dbReference>
<name>A0A6J6AR12_9ZZZZ</name>
<feature type="domain" description="ABC transmembrane type-1" evidence="10">
    <location>
        <begin position="90"/>
        <end position="316"/>
    </location>
</feature>
<evidence type="ECO:0000256" key="9">
    <source>
        <dbReference type="SAM" id="Phobius"/>
    </source>
</evidence>
<evidence type="ECO:0000256" key="3">
    <source>
        <dbReference type="ARBA" id="ARBA00022448"/>
    </source>
</evidence>
<comment type="similarity">
    <text evidence="2">Belongs to the binding-protein-dependent transport system permease family. CysTW subfamily.</text>
</comment>
<organism evidence="12">
    <name type="scientific">freshwater metagenome</name>
    <dbReference type="NCBI Taxonomy" id="449393"/>
    <lineage>
        <taxon>unclassified sequences</taxon>
        <taxon>metagenomes</taxon>
        <taxon>ecological metagenomes</taxon>
    </lineage>
</organism>
<evidence type="ECO:0000256" key="2">
    <source>
        <dbReference type="ARBA" id="ARBA00007069"/>
    </source>
</evidence>
<evidence type="ECO:0000256" key="8">
    <source>
        <dbReference type="ARBA" id="ARBA00023136"/>
    </source>
</evidence>
<dbReference type="InterPro" id="IPR051124">
    <property type="entry name" value="Phosphate_Transport_Permease"/>
</dbReference>
<evidence type="ECO:0000259" key="10">
    <source>
        <dbReference type="PROSITE" id="PS50928"/>
    </source>
</evidence>
<feature type="transmembrane region" description="Helical" evidence="9">
    <location>
        <begin position="182"/>
        <end position="201"/>
    </location>
</feature>
<keyword evidence="6 9" id="KW-0812">Transmembrane</keyword>
<dbReference type="CDD" id="cd06261">
    <property type="entry name" value="TM_PBP2"/>
    <property type="match status" value="1"/>
</dbReference>
<dbReference type="GO" id="GO:0006817">
    <property type="term" value="P:phosphate ion transport"/>
    <property type="evidence" value="ECO:0007669"/>
    <property type="project" value="UniProtKB-KW"/>
</dbReference>
<gene>
    <name evidence="13" type="ORF">UFOPK1762_00682</name>
    <name evidence="14" type="ORF">UFOPK2624_00790</name>
    <name evidence="15" type="ORF">UFOPK2969_00430</name>
    <name evidence="11" type="ORF">UFOPK3331_00784</name>
    <name evidence="12" type="ORF">UFOPK4201_01756</name>
    <name evidence="16" type="ORF">UFOPK4371_00278</name>
</gene>
<dbReference type="EMBL" id="CAESAL010000020">
    <property type="protein sequence ID" value="CAB4338617.1"/>
    <property type="molecule type" value="Genomic_DNA"/>
</dbReference>
<proteinExistence type="inferred from homology"/>
<evidence type="ECO:0000256" key="6">
    <source>
        <dbReference type="ARBA" id="ARBA00022692"/>
    </source>
</evidence>
<keyword evidence="8 9" id="KW-0472">Membrane</keyword>
<evidence type="ECO:0000313" key="13">
    <source>
        <dbReference type="EMBL" id="CAB4581799.1"/>
    </source>
</evidence>
<feature type="transmembrane region" description="Helical" evidence="9">
    <location>
        <begin position="89"/>
        <end position="115"/>
    </location>
</feature>
<comment type="subcellular location">
    <subcellularLocation>
        <location evidence="1">Cell membrane</location>
        <topology evidence="1">Multi-pass membrane protein</topology>
    </subcellularLocation>
</comment>
<evidence type="ECO:0000256" key="4">
    <source>
        <dbReference type="ARBA" id="ARBA00022475"/>
    </source>
</evidence>
<dbReference type="EMBL" id="CAFBRD010000008">
    <property type="protein sequence ID" value="CAB5074194.1"/>
    <property type="molecule type" value="Genomic_DNA"/>
</dbReference>
<feature type="transmembrane region" description="Helical" evidence="9">
    <location>
        <begin position="127"/>
        <end position="151"/>
    </location>
</feature>
<dbReference type="EMBL" id="CAEZTY010000017">
    <property type="protein sequence ID" value="CAB4581799.1"/>
    <property type="molecule type" value="Genomic_DNA"/>
</dbReference>
<dbReference type="Pfam" id="PF00528">
    <property type="entry name" value="BPD_transp_1"/>
    <property type="match status" value="1"/>
</dbReference>
<evidence type="ECO:0000256" key="5">
    <source>
        <dbReference type="ARBA" id="ARBA00022592"/>
    </source>
</evidence>
<accession>A0A6J6AR12</accession>
<evidence type="ECO:0000256" key="7">
    <source>
        <dbReference type="ARBA" id="ARBA00022989"/>
    </source>
</evidence>
<evidence type="ECO:0000313" key="11">
    <source>
        <dbReference type="EMBL" id="CAB4338617.1"/>
    </source>
</evidence>
<dbReference type="EMBL" id="CAEUNJ010000099">
    <property type="protein sequence ID" value="CAB4372709.1"/>
    <property type="molecule type" value="Genomic_DNA"/>
</dbReference>
<dbReference type="PANTHER" id="PTHR30425">
    <property type="entry name" value="PHOSPHATE TRANSPORT SYSTEM PERMEASE PROTEIN PST"/>
    <property type="match status" value="1"/>
</dbReference>
<keyword evidence="7 9" id="KW-1133">Transmembrane helix</keyword>
<dbReference type="EMBL" id="CAFAAD010000021">
    <property type="protein sequence ID" value="CAB4786298.1"/>
    <property type="molecule type" value="Genomic_DNA"/>
</dbReference>
<evidence type="ECO:0000313" key="12">
    <source>
        <dbReference type="EMBL" id="CAB4372709.1"/>
    </source>
</evidence>
<dbReference type="AlphaFoldDB" id="A0A6J6AR12"/>
<evidence type="ECO:0000313" key="14">
    <source>
        <dbReference type="EMBL" id="CAB4705443.1"/>
    </source>
</evidence>
<sequence>MTLLLSNDGVAPHGGGDASSLLEPTSGRRGDSAFKAVALIAGLAVLAILGLIAYSTTKEAWPAFKQEGLGFITSSTWIPAENKFGALAFIYGTVLSSLVALVLAVPVSLGIALYANEAAPRRLRKPVVYVMDLLAAIPSVVYGLWGIIVLAPAIQPVYKSISGAVGDIPVLGWFFNGESGRSYMTAGIILAIMITPIITSLSREVIATVPSAQREAAYGMGATRWEMIRAAVLPWSRGGIVGSVMLGLGRAMGETIAVALVIGSQAKITTHLFDAGDSMAAVIVNQFGEASGTHRAALIGLGVVLFGVTIIVNVSARGIVSRFDRRSQGA</sequence>
<reference evidence="12" key="1">
    <citation type="submission" date="2020-05" db="EMBL/GenBank/DDBJ databases">
        <authorList>
            <person name="Chiriac C."/>
            <person name="Salcher M."/>
            <person name="Ghai R."/>
            <person name="Kavagutti S V."/>
        </authorList>
    </citation>
    <scope>NUCLEOTIDE SEQUENCE</scope>
</reference>
<dbReference type="InterPro" id="IPR011864">
    <property type="entry name" value="Phosphate_PstC"/>
</dbReference>
<protein>
    <submittedName>
        <fullName evidence="12">Unannotated protein</fullName>
    </submittedName>
</protein>